<dbReference type="PANTHER" id="PTHR43798:SF33">
    <property type="entry name" value="HYDROLASE, PUTATIVE (AFU_ORTHOLOGUE AFUA_2G14860)-RELATED"/>
    <property type="match status" value="1"/>
</dbReference>
<organism evidence="2 3">
    <name type="scientific">Ferruginivarius sediminum</name>
    <dbReference type="NCBI Taxonomy" id="2661937"/>
    <lineage>
        <taxon>Bacteria</taxon>
        <taxon>Pseudomonadati</taxon>
        <taxon>Pseudomonadota</taxon>
        <taxon>Alphaproteobacteria</taxon>
        <taxon>Rhodospirillales</taxon>
        <taxon>Rhodospirillaceae</taxon>
        <taxon>Ferruginivarius</taxon>
    </lineage>
</organism>
<gene>
    <name evidence="2" type="ORF">DRB17_11405</name>
</gene>
<dbReference type="Gene3D" id="3.40.50.1820">
    <property type="entry name" value="alpha/beta hydrolase"/>
    <property type="match status" value="1"/>
</dbReference>
<name>A0A369T8Y5_9PROT</name>
<reference evidence="2 3" key="1">
    <citation type="submission" date="2018-07" db="EMBL/GenBank/DDBJ databases">
        <title>Venubactetium sediminum gen. nov., sp. nov., isolated from a marine solar saltern.</title>
        <authorList>
            <person name="Wang S."/>
        </authorList>
    </citation>
    <scope>NUCLEOTIDE SEQUENCE [LARGE SCALE GENOMIC DNA]</scope>
    <source>
        <strain evidence="2 3">WD2A32</strain>
    </source>
</reference>
<dbReference type="InterPro" id="IPR050266">
    <property type="entry name" value="AB_hydrolase_sf"/>
</dbReference>
<evidence type="ECO:0000313" key="3">
    <source>
        <dbReference type="Proteomes" id="UP000253941"/>
    </source>
</evidence>
<dbReference type="GO" id="GO:0016020">
    <property type="term" value="C:membrane"/>
    <property type="evidence" value="ECO:0007669"/>
    <property type="project" value="TreeGrafter"/>
</dbReference>
<protein>
    <submittedName>
        <fullName evidence="2">Alpha/beta hydrolase</fullName>
    </submittedName>
</protein>
<dbReference type="AlphaFoldDB" id="A0A369T8Y5"/>
<comment type="caution">
    <text evidence="2">The sequence shown here is derived from an EMBL/GenBank/DDBJ whole genome shotgun (WGS) entry which is preliminary data.</text>
</comment>
<keyword evidence="3" id="KW-1185">Reference proteome</keyword>
<keyword evidence="2" id="KW-0378">Hydrolase</keyword>
<dbReference type="PRINTS" id="PR00111">
    <property type="entry name" value="ABHYDROLASE"/>
</dbReference>
<accession>A0A369T8Y5</accession>
<evidence type="ECO:0000259" key="1">
    <source>
        <dbReference type="Pfam" id="PF12697"/>
    </source>
</evidence>
<dbReference type="SUPFAM" id="SSF53474">
    <property type="entry name" value="alpha/beta-Hydrolases"/>
    <property type="match status" value="1"/>
</dbReference>
<dbReference type="InterPro" id="IPR029058">
    <property type="entry name" value="AB_hydrolase_fold"/>
</dbReference>
<dbReference type="Pfam" id="PF12697">
    <property type="entry name" value="Abhydrolase_6"/>
    <property type="match status" value="1"/>
</dbReference>
<evidence type="ECO:0000313" key="2">
    <source>
        <dbReference type="EMBL" id="RDD61791.1"/>
    </source>
</evidence>
<sequence length="262" mass="27123">MRLEVDGAPVFAATGGTAFDPARPVVVLVHGAGMDHSVWALQSRYLAHHGRAVLAVDLPGHGRSGGDPLDSPKAIADWLVRLLDAVGVEQAALAGHSMGALAALESAARHPDRWRALALMGVAAKMPVHPDLLKAAEANDPAAAAMIVGWGHGARAQLGGDAVPGVWTTGVARRLLERAQPGVLYTDLAACDAYTHGAEAAGQVRCPTLLLLAAEDRMTPAKAGRKLAEAMDDARVVELAGCGHMMMTEAPDATLDALAKMV</sequence>
<dbReference type="EMBL" id="QPMH01000009">
    <property type="protein sequence ID" value="RDD61791.1"/>
    <property type="molecule type" value="Genomic_DNA"/>
</dbReference>
<dbReference type="InterPro" id="IPR000073">
    <property type="entry name" value="AB_hydrolase_1"/>
</dbReference>
<dbReference type="Proteomes" id="UP000253941">
    <property type="component" value="Unassembled WGS sequence"/>
</dbReference>
<feature type="domain" description="AB hydrolase-1" evidence="1">
    <location>
        <begin position="26"/>
        <end position="257"/>
    </location>
</feature>
<proteinExistence type="predicted"/>
<dbReference type="PANTHER" id="PTHR43798">
    <property type="entry name" value="MONOACYLGLYCEROL LIPASE"/>
    <property type="match status" value="1"/>
</dbReference>
<dbReference type="GO" id="GO:0016787">
    <property type="term" value="F:hydrolase activity"/>
    <property type="evidence" value="ECO:0007669"/>
    <property type="project" value="UniProtKB-KW"/>
</dbReference>
<dbReference type="RefSeq" id="WP_114582333.1">
    <property type="nucleotide sequence ID" value="NZ_QPMH01000009.1"/>
</dbReference>